<dbReference type="AlphaFoldDB" id="A0A1F6CCH1"/>
<proteinExistence type="predicted"/>
<protein>
    <submittedName>
        <fullName evidence="1">Uncharacterized protein</fullName>
    </submittedName>
</protein>
<reference evidence="1 2" key="1">
    <citation type="journal article" date="2016" name="Nat. Commun.">
        <title>Thousands of microbial genomes shed light on interconnected biogeochemical processes in an aquifer system.</title>
        <authorList>
            <person name="Anantharaman K."/>
            <person name="Brown C.T."/>
            <person name="Hug L.A."/>
            <person name="Sharon I."/>
            <person name="Castelle C.J."/>
            <person name="Probst A.J."/>
            <person name="Thomas B.C."/>
            <person name="Singh A."/>
            <person name="Wilkins M.J."/>
            <person name="Karaoz U."/>
            <person name="Brodie E.L."/>
            <person name="Williams K.H."/>
            <person name="Hubbard S.S."/>
            <person name="Banfield J.F."/>
        </authorList>
    </citation>
    <scope>NUCLEOTIDE SEQUENCE [LARGE SCALE GENOMIC DNA]</scope>
    <source>
        <strain evidence="2">RIFCSPLOWO2_12_FULL_64_10</strain>
    </source>
</reference>
<evidence type="ECO:0000313" key="2">
    <source>
        <dbReference type="Proteomes" id="UP000178606"/>
    </source>
</evidence>
<evidence type="ECO:0000313" key="1">
    <source>
        <dbReference type="EMBL" id="OGG46945.1"/>
    </source>
</evidence>
<dbReference type="Proteomes" id="UP000178606">
    <property type="component" value="Unassembled WGS sequence"/>
</dbReference>
<comment type="caution">
    <text evidence="1">The sequence shown here is derived from an EMBL/GenBank/DDBJ whole genome shotgun (WGS) entry which is preliminary data.</text>
</comment>
<dbReference type="EMBL" id="MFKF01000279">
    <property type="protein sequence ID" value="OGG46945.1"/>
    <property type="molecule type" value="Genomic_DNA"/>
</dbReference>
<organism evidence="1 2">
    <name type="scientific">Handelsmanbacteria sp. (strain RIFCSPLOWO2_12_FULL_64_10)</name>
    <dbReference type="NCBI Taxonomy" id="1817868"/>
    <lineage>
        <taxon>Bacteria</taxon>
        <taxon>Candidatus Handelsmaniibacteriota</taxon>
    </lineage>
</organism>
<gene>
    <name evidence="1" type="ORF">A3F84_21040</name>
</gene>
<name>A0A1F6CCH1_HANXR</name>
<accession>A0A1F6CCH1</accession>
<sequence length="90" mass="10146">MAGPDRARFRRSLDRLNEIVAGMVKKAEEVSLQRCPYKNAEDRCTAHFGCRYQRPPTAPGGLKVCTSDDKLDYRKAWEVDPAPLIPPDKA</sequence>